<dbReference type="GO" id="GO:0003677">
    <property type="term" value="F:DNA binding"/>
    <property type="evidence" value="ECO:0007669"/>
    <property type="project" value="UniProtKB-KW"/>
</dbReference>
<organism evidence="1 2">
    <name type="scientific">Natronincola peptidivorans</name>
    <dbReference type="NCBI Taxonomy" id="426128"/>
    <lineage>
        <taxon>Bacteria</taxon>
        <taxon>Bacillati</taxon>
        <taxon>Bacillota</taxon>
        <taxon>Clostridia</taxon>
        <taxon>Peptostreptococcales</taxon>
        <taxon>Natronincolaceae</taxon>
        <taxon>Natronincola</taxon>
    </lineage>
</organism>
<keyword evidence="2" id="KW-1185">Reference proteome</keyword>
<evidence type="ECO:0000313" key="1">
    <source>
        <dbReference type="EMBL" id="SET46208.1"/>
    </source>
</evidence>
<dbReference type="AlphaFoldDB" id="A0A1I0ELY9"/>
<dbReference type="OrthoDB" id="1955292at2"/>
<dbReference type="STRING" id="426128.SAMN05660297_02474"/>
<evidence type="ECO:0000313" key="2">
    <source>
        <dbReference type="Proteomes" id="UP000199568"/>
    </source>
</evidence>
<protein>
    <submittedName>
        <fullName evidence="1">Homeodomain-like domain-containing protein</fullName>
    </submittedName>
</protein>
<keyword evidence="1" id="KW-0371">Homeobox</keyword>
<sequence length="80" mass="9635">MDDLNYNYMALLEAILSPQELLPDLILNKYGLLQLTPKELRELEAMEMKRLYQQKWTYRQIAKRFGMSDSGVYRRMKRFG</sequence>
<dbReference type="Pfam" id="PF13384">
    <property type="entry name" value="HTH_23"/>
    <property type="match status" value="1"/>
</dbReference>
<accession>A0A1I0ELY9</accession>
<dbReference type="Proteomes" id="UP000199568">
    <property type="component" value="Unassembled WGS sequence"/>
</dbReference>
<reference evidence="1 2" key="1">
    <citation type="submission" date="2016-10" db="EMBL/GenBank/DDBJ databases">
        <authorList>
            <person name="de Groot N.N."/>
        </authorList>
    </citation>
    <scope>NUCLEOTIDE SEQUENCE [LARGE SCALE GENOMIC DNA]</scope>
    <source>
        <strain evidence="1 2">DSM 18979</strain>
    </source>
</reference>
<dbReference type="EMBL" id="FOHU01000011">
    <property type="protein sequence ID" value="SET46208.1"/>
    <property type="molecule type" value="Genomic_DNA"/>
</dbReference>
<keyword evidence="1" id="KW-0238">DNA-binding</keyword>
<proteinExistence type="predicted"/>
<gene>
    <name evidence="1" type="ORF">SAMN05660297_02474</name>
</gene>
<dbReference type="Gene3D" id="1.10.10.60">
    <property type="entry name" value="Homeodomain-like"/>
    <property type="match status" value="1"/>
</dbReference>
<name>A0A1I0ELY9_9FIRM</name>
<dbReference type="RefSeq" id="WP_090444459.1">
    <property type="nucleotide sequence ID" value="NZ_FOHU01000011.1"/>
</dbReference>